<evidence type="ECO:0000313" key="2">
    <source>
        <dbReference type="Proteomes" id="UP000183898"/>
    </source>
</evidence>
<reference evidence="1 2" key="1">
    <citation type="submission" date="2016-10" db="EMBL/GenBank/DDBJ databases">
        <authorList>
            <person name="de Groot N.N."/>
        </authorList>
    </citation>
    <scope>NUCLEOTIDE SEQUENCE [LARGE SCALE GENOMIC DNA]</scope>
    <source>
        <strain evidence="1 2">Nl18</strain>
    </source>
</reference>
<organism evidence="1 2">
    <name type="scientific">Nitrosospira multiformis</name>
    <dbReference type="NCBI Taxonomy" id="1231"/>
    <lineage>
        <taxon>Bacteria</taxon>
        <taxon>Pseudomonadati</taxon>
        <taxon>Pseudomonadota</taxon>
        <taxon>Betaproteobacteria</taxon>
        <taxon>Nitrosomonadales</taxon>
        <taxon>Nitrosomonadaceae</taxon>
        <taxon>Nitrosospira</taxon>
    </lineage>
</organism>
<protein>
    <recommendedName>
        <fullName evidence="3">Proline rich signal peptide protein</fullName>
    </recommendedName>
</protein>
<accession>A0A1H8DFC1</accession>
<proteinExistence type="predicted"/>
<dbReference type="RefSeq" id="WP_074744327.1">
    <property type="nucleotide sequence ID" value="NZ_FOCT01000002.1"/>
</dbReference>
<evidence type="ECO:0008006" key="3">
    <source>
        <dbReference type="Google" id="ProtNLM"/>
    </source>
</evidence>
<dbReference type="Proteomes" id="UP000183898">
    <property type="component" value="Unassembled WGS sequence"/>
</dbReference>
<dbReference type="EMBL" id="FOCT01000002">
    <property type="protein sequence ID" value="SEN05993.1"/>
    <property type="molecule type" value="Genomic_DNA"/>
</dbReference>
<dbReference type="Pfam" id="PF14334">
    <property type="entry name" value="DUF4390"/>
    <property type="match status" value="1"/>
</dbReference>
<evidence type="ECO:0000313" key="1">
    <source>
        <dbReference type="EMBL" id="SEN05993.1"/>
    </source>
</evidence>
<gene>
    <name evidence="1" type="ORF">SAMN05216404_102255</name>
</gene>
<dbReference type="AlphaFoldDB" id="A0A1H8DFC1"/>
<sequence length="205" mass="23364">MHCLKSSDFLARLLRMTVAVLLLVLVGQASSAHGEASIEIKSVRIKPVEGAYEFDADFQITLNHKLEHALEKGIVLYFVTELGLVNSRWYWFDERVGYSRVREGLSYYALTRQYRLTRGALSQNFSSLNDALQALSRVRDRPINASEELIPNGEYTVELRMRLDIAALPKPFQVETLGSREWDLGSGTLRWDTRLPSQKLQDSSK</sequence>
<name>A0A1H8DFC1_9PROT</name>
<dbReference type="InterPro" id="IPR025500">
    <property type="entry name" value="DUF4390"/>
</dbReference>